<feature type="domain" description="Nudix hydrolase" evidence="5">
    <location>
        <begin position="29"/>
        <end position="159"/>
    </location>
</feature>
<evidence type="ECO:0000313" key="7">
    <source>
        <dbReference type="Proteomes" id="UP001500888"/>
    </source>
</evidence>
<comment type="cofactor">
    <cofactor evidence="1">
        <name>Mg(2+)</name>
        <dbReference type="ChEBI" id="CHEBI:18420"/>
    </cofactor>
</comment>
<sequence length="187" mass="21029">MEEPLAVDEAGDALTAFHRVSERIMYDDAPLPAALIALWHDDRMLLVFDRFRQGWELPGGRIDPGETPRQAAVRELREETGLHIEDLFFVGYARFVLGAERREEYAAIYVACFTGTPDTEISGFVPNDEISAIRWWDGIETLPGRIQVLDVLLARLAKDAYLESPRLGALPARDGIGDEGGRPHRQR</sequence>
<dbReference type="PROSITE" id="PS51462">
    <property type="entry name" value="NUDIX"/>
    <property type="match status" value="1"/>
</dbReference>
<dbReference type="PRINTS" id="PR00502">
    <property type="entry name" value="NUDIXFAMILY"/>
</dbReference>
<evidence type="ECO:0000256" key="4">
    <source>
        <dbReference type="RuleBase" id="RU003476"/>
    </source>
</evidence>
<gene>
    <name evidence="6" type="ORF">GCM10022226_06440</name>
</gene>
<evidence type="ECO:0000256" key="2">
    <source>
        <dbReference type="ARBA" id="ARBA00005582"/>
    </source>
</evidence>
<dbReference type="Gene3D" id="3.90.79.10">
    <property type="entry name" value="Nucleoside Triphosphate Pyrophosphohydrolase"/>
    <property type="match status" value="1"/>
</dbReference>
<organism evidence="6 7">
    <name type="scientific">Sphaerisporangium flaviroseum</name>
    <dbReference type="NCBI Taxonomy" id="509199"/>
    <lineage>
        <taxon>Bacteria</taxon>
        <taxon>Bacillati</taxon>
        <taxon>Actinomycetota</taxon>
        <taxon>Actinomycetes</taxon>
        <taxon>Streptosporangiales</taxon>
        <taxon>Streptosporangiaceae</taxon>
        <taxon>Sphaerisporangium</taxon>
    </lineage>
</organism>
<evidence type="ECO:0000256" key="1">
    <source>
        <dbReference type="ARBA" id="ARBA00001946"/>
    </source>
</evidence>
<keyword evidence="7" id="KW-1185">Reference proteome</keyword>
<keyword evidence="3 4" id="KW-0378">Hydrolase</keyword>
<dbReference type="PANTHER" id="PTHR43046:SF14">
    <property type="entry name" value="MUTT_NUDIX FAMILY PROTEIN"/>
    <property type="match status" value="1"/>
</dbReference>
<dbReference type="CDD" id="cd02883">
    <property type="entry name" value="NUDIX_Hydrolase"/>
    <property type="match status" value="1"/>
</dbReference>
<dbReference type="InterPro" id="IPR015797">
    <property type="entry name" value="NUDIX_hydrolase-like_dom_sf"/>
</dbReference>
<dbReference type="RefSeq" id="WP_344933923.1">
    <property type="nucleotide sequence ID" value="NZ_BAAAZR010000001.1"/>
</dbReference>
<protein>
    <submittedName>
        <fullName evidence="6">NUDIX hydrolase</fullName>
    </submittedName>
</protein>
<dbReference type="InterPro" id="IPR000086">
    <property type="entry name" value="NUDIX_hydrolase_dom"/>
</dbReference>
<dbReference type="InterPro" id="IPR020476">
    <property type="entry name" value="Nudix_hydrolase"/>
</dbReference>
<dbReference type="SUPFAM" id="SSF55811">
    <property type="entry name" value="Nudix"/>
    <property type="match status" value="1"/>
</dbReference>
<accession>A0ABP7HE55</accession>
<evidence type="ECO:0000313" key="6">
    <source>
        <dbReference type="EMBL" id="GAA3790260.1"/>
    </source>
</evidence>
<dbReference type="EMBL" id="BAAAZR010000001">
    <property type="protein sequence ID" value="GAA3790260.1"/>
    <property type="molecule type" value="Genomic_DNA"/>
</dbReference>
<proteinExistence type="inferred from homology"/>
<comment type="caution">
    <text evidence="6">The sequence shown here is derived from an EMBL/GenBank/DDBJ whole genome shotgun (WGS) entry which is preliminary data.</text>
</comment>
<evidence type="ECO:0000259" key="5">
    <source>
        <dbReference type="PROSITE" id="PS51462"/>
    </source>
</evidence>
<dbReference type="GO" id="GO:0016787">
    <property type="term" value="F:hydrolase activity"/>
    <property type="evidence" value="ECO:0007669"/>
    <property type="project" value="UniProtKB-KW"/>
</dbReference>
<dbReference type="PROSITE" id="PS00893">
    <property type="entry name" value="NUDIX_BOX"/>
    <property type="match status" value="1"/>
</dbReference>
<dbReference type="PANTHER" id="PTHR43046">
    <property type="entry name" value="GDP-MANNOSE MANNOSYL HYDROLASE"/>
    <property type="match status" value="1"/>
</dbReference>
<dbReference type="InterPro" id="IPR020084">
    <property type="entry name" value="NUDIX_hydrolase_CS"/>
</dbReference>
<name>A0ABP7HE55_9ACTN</name>
<evidence type="ECO:0000256" key="3">
    <source>
        <dbReference type="ARBA" id="ARBA00022801"/>
    </source>
</evidence>
<dbReference type="Proteomes" id="UP001500888">
    <property type="component" value="Unassembled WGS sequence"/>
</dbReference>
<comment type="similarity">
    <text evidence="2 4">Belongs to the Nudix hydrolase family.</text>
</comment>
<dbReference type="Pfam" id="PF00293">
    <property type="entry name" value="NUDIX"/>
    <property type="match status" value="1"/>
</dbReference>
<reference evidence="7" key="1">
    <citation type="journal article" date="2019" name="Int. J. Syst. Evol. Microbiol.">
        <title>The Global Catalogue of Microorganisms (GCM) 10K type strain sequencing project: providing services to taxonomists for standard genome sequencing and annotation.</title>
        <authorList>
            <consortium name="The Broad Institute Genomics Platform"/>
            <consortium name="The Broad Institute Genome Sequencing Center for Infectious Disease"/>
            <person name="Wu L."/>
            <person name="Ma J."/>
        </authorList>
    </citation>
    <scope>NUCLEOTIDE SEQUENCE [LARGE SCALE GENOMIC DNA]</scope>
    <source>
        <strain evidence="7">JCM 16908</strain>
    </source>
</reference>